<dbReference type="EMBL" id="HBUE01219670">
    <property type="protein sequence ID" value="CAG6538981.1"/>
    <property type="molecule type" value="Transcribed_RNA"/>
</dbReference>
<dbReference type="PANTHER" id="PTHR13234">
    <property type="entry name" value="GAMMA-INTERFERON INDUCIBLE LYSOSOMAL THIOL REDUCTASE GILT"/>
    <property type="match status" value="1"/>
</dbReference>
<dbReference type="EMBL" id="HBUE01326245">
    <property type="protein sequence ID" value="CAG6591000.1"/>
    <property type="molecule type" value="Transcribed_RNA"/>
</dbReference>
<feature type="chain" id="PRO_5036260921" evidence="3">
    <location>
        <begin position="22"/>
        <end position="244"/>
    </location>
</feature>
<evidence type="ECO:0000256" key="2">
    <source>
        <dbReference type="ARBA" id="ARBA00023180"/>
    </source>
</evidence>
<comment type="similarity">
    <text evidence="1">Belongs to the GILT family.</text>
</comment>
<dbReference type="Pfam" id="PF03227">
    <property type="entry name" value="GILT"/>
    <property type="match status" value="1"/>
</dbReference>
<evidence type="ECO:0000313" key="4">
    <source>
        <dbReference type="EMBL" id="CAG6538981.1"/>
    </source>
</evidence>
<reference evidence="4" key="1">
    <citation type="submission" date="2021-05" db="EMBL/GenBank/DDBJ databases">
        <authorList>
            <person name="Alioto T."/>
            <person name="Alioto T."/>
            <person name="Gomez Garrido J."/>
        </authorList>
    </citation>
    <scope>NUCLEOTIDE SEQUENCE</scope>
</reference>
<sequence>MLTSKSAVAVVVALFVIHVEGQSKIPVNVYYESLCPDSAKFINEQLYPALQQFRGNVDLKLIPFGKASYRTQGSETTFECHHGPNECYGNKVHACAIQHIEGSSYEPNNTKEVLTLNYVNCLMERAQLKSGEFPGESCARDTDIRNWENIAACANDTEGSDLLRKAGDETNKLQKPLTSVPTVAFRQTYDRDTQNQAVDNFRAALCKNLNPAPVACRNIPGGSAPGLASFGLVTLVSVILTRLL</sequence>
<protein>
    <submittedName>
        <fullName evidence="4">GILT-like protein C02D5.2</fullName>
    </submittedName>
</protein>
<dbReference type="GO" id="GO:0016671">
    <property type="term" value="F:oxidoreductase activity, acting on a sulfur group of donors, disulfide as acceptor"/>
    <property type="evidence" value="ECO:0007669"/>
    <property type="project" value="InterPro"/>
</dbReference>
<keyword evidence="3" id="KW-0732">Signal</keyword>
<dbReference type="PANTHER" id="PTHR13234:SF69">
    <property type="entry name" value="GILT-LIKE PROTEIN 1"/>
    <property type="match status" value="1"/>
</dbReference>
<dbReference type="EMBL" id="HBUE01118002">
    <property type="protein sequence ID" value="CAG6491124.1"/>
    <property type="molecule type" value="Transcribed_RNA"/>
</dbReference>
<dbReference type="AlphaFoldDB" id="A0A8D8HRV7"/>
<proteinExistence type="inferred from homology"/>
<accession>A0A8D8HRV7</accession>
<evidence type="ECO:0000256" key="1">
    <source>
        <dbReference type="ARBA" id="ARBA00005679"/>
    </source>
</evidence>
<dbReference type="InterPro" id="IPR004911">
    <property type="entry name" value="Interferon-induced_GILT"/>
</dbReference>
<dbReference type="EMBL" id="HBUE01118003">
    <property type="protein sequence ID" value="CAG6491125.1"/>
    <property type="molecule type" value="Transcribed_RNA"/>
</dbReference>
<keyword evidence="2" id="KW-0325">Glycoprotein</keyword>
<evidence type="ECO:0000256" key="3">
    <source>
        <dbReference type="SAM" id="SignalP"/>
    </source>
</evidence>
<name>A0A8D8HRV7_CULPI</name>
<feature type="signal peptide" evidence="3">
    <location>
        <begin position="1"/>
        <end position="21"/>
    </location>
</feature>
<organism evidence="4">
    <name type="scientific">Culex pipiens</name>
    <name type="common">House mosquito</name>
    <dbReference type="NCBI Taxonomy" id="7175"/>
    <lineage>
        <taxon>Eukaryota</taxon>
        <taxon>Metazoa</taxon>
        <taxon>Ecdysozoa</taxon>
        <taxon>Arthropoda</taxon>
        <taxon>Hexapoda</taxon>
        <taxon>Insecta</taxon>
        <taxon>Pterygota</taxon>
        <taxon>Neoptera</taxon>
        <taxon>Endopterygota</taxon>
        <taxon>Diptera</taxon>
        <taxon>Nematocera</taxon>
        <taxon>Culicoidea</taxon>
        <taxon>Culicidae</taxon>
        <taxon>Culicinae</taxon>
        <taxon>Culicini</taxon>
        <taxon>Culex</taxon>
        <taxon>Culex</taxon>
    </lineage>
</organism>